<dbReference type="PROSITE" id="PS50075">
    <property type="entry name" value="CARRIER"/>
    <property type="match status" value="1"/>
</dbReference>
<dbReference type="Pfam" id="PF00550">
    <property type="entry name" value="PP-binding"/>
    <property type="match status" value="1"/>
</dbReference>
<dbReference type="EMBL" id="BAAARY010000001">
    <property type="protein sequence ID" value="GAA2512784.1"/>
    <property type="molecule type" value="Genomic_DNA"/>
</dbReference>
<dbReference type="InterPro" id="IPR009081">
    <property type="entry name" value="PP-bd_ACP"/>
</dbReference>
<evidence type="ECO:0000313" key="2">
    <source>
        <dbReference type="EMBL" id="GAA2512784.1"/>
    </source>
</evidence>
<gene>
    <name evidence="2" type="ORF">GCM10010201_05300</name>
</gene>
<evidence type="ECO:0000259" key="1">
    <source>
        <dbReference type="PROSITE" id="PS50075"/>
    </source>
</evidence>
<dbReference type="Gene3D" id="1.10.1200.10">
    <property type="entry name" value="ACP-like"/>
    <property type="match status" value="1"/>
</dbReference>
<comment type="caution">
    <text evidence="2">The sequence shown here is derived from an EMBL/GenBank/DDBJ whole genome shotgun (WGS) entry which is preliminary data.</text>
</comment>
<name>A0ABN3N2U8_9ACTN</name>
<keyword evidence="3" id="KW-1185">Reference proteome</keyword>
<feature type="domain" description="Carrier" evidence="1">
    <location>
        <begin position="1"/>
        <end position="75"/>
    </location>
</feature>
<sequence length="79" mass="8609">MSELMDQLREQIATALGVAADEIDVDDDLLDHGLDSVRVMTLVEGWRARGAEISFADLAEAPTIRGWASALERAGLVKR</sequence>
<evidence type="ECO:0000313" key="3">
    <source>
        <dbReference type="Proteomes" id="UP001499978"/>
    </source>
</evidence>
<dbReference type="SUPFAM" id="SSF47336">
    <property type="entry name" value="ACP-like"/>
    <property type="match status" value="1"/>
</dbReference>
<protein>
    <recommendedName>
        <fullName evidence="1">Carrier domain-containing protein</fullName>
    </recommendedName>
</protein>
<organism evidence="2 3">
    <name type="scientific">Pilimelia columellifera subsp. columellifera</name>
    <dbReference type="NCBI Taxonomy" id="706583"/>
    <lineage>
        <taxon>Bacteria</taxon>
        <taxon>Bacillati</taxon>
        <taxon>Actinomycetota</taxon>
        <taxon>Actinomycetes</taxon>
        <taxon>Micromonosporales</taxon>
        <taxon>Micromonosporaceae</taxon>
        <taxon>Pilimelia</taxon>
    </lineage>
</organism>
<accession>A0ABN3N2U8</accession>
<dbReference type="Proteomes" id="UP001499978">
    <property type="component" value="Unassembled WGS sequence"/>
</dbReference>
<dbReference type="InterPro" id="IPR036736">
    <property type="entry name" value="ACP-like_sf"/>
</dbReference>
<reference evidence="2 3" key="1">
    <citation type="journal article" date="2019" name="Int. J. Syst. Evol. Microbiol.">
        <title>The Global Catalogue of Microorganisms (GCM) 10K type strain sequencing project: providing services to taxonomists for standard genome sequencing and annotation.</title>
        <authorList>
            <consortium name="The Broad Institute Genomics Platform"/>
            <consortium name="The Broad Institute Genome Sequencing Center for Infectious Disease"/>
            <person name="Wu L."/>
            <person name="Ma J."/>
        </authorList>
    </citation>
    <scope>NUCLEOTIDE SEQUENCE [LARGE SCALE GENOMIC DNA]</scope>
    <source>
        <strain evidence="2 3">JCM 3367</strain>
    </source>
</reference>
<dbReference type="RefSeq" id="WP_344167522.1">
    <property type="nucleotide sequence ID" value="NZ_BAAARY010000001.1"/>
</dbReference>
<proteinExistence type="predicted"/>